<feature type="chain" id="PRO_5021496221" description="Putative beta-lactamase-inhibitor-like PepSY-like domain-containing protein" evidence="2">
    <location>
        <begin position="21"/>
        <end position="184"/>
    </location>
</feature>
<name>A0A4Y1WUB8_9BACT</name>
<sequence length="184" mass="20787">MKNWILTAAALFVFTTAATAAANAPDDDKRPDRTPMKGRMVENRTVKFDALPEAAQAFIRDFYAKDRVERIRFDPSAHLFAYKVRLDNGDEIMFSQNGAWTDIESADGIPMKLIPQQVADYVKNKYPGQTVTDIGLERNGISVRLADQTELLFDSDEHNLRQHMAGTRTKGSGDRMMRHHGNSR</sequence>
<dbReference type="Proteomes" id="UP000318946">
    <property type="component" value="Chromosome"/>
</dbReference>
<evidence type="ECO:0000256" key="2">
    <source>
        <dbReference type="SAM" id="SignalP"/>
    </source>
</evidence>
<gene>
    <name evidence="4" type="ORF">A5CBH24_11090</name>
</gene>
<proteinExistence type="predicted"/>
<evidence type="ECO:0000259" key="3">
    <source>
        <dbReference type="Pfam" id="PF11396"/>
    </source>
</evidence>
<evidence type="ECO:0000313" key="5">
    <source>
        <dbReference type="Proteomes" id="UP000318946"/>
    </source>
</evidence>
<dbReference type="KEGG" id="acou:A5CBH24_11090"/>
<feature type="signal peptide" evidence="2">
    <location>
        <begin position="1"/>
        <end position="20"/>
    </location>
</feature>
<dbReference type="InterPro" id="IPR021533">
    <property type="entry name" value="PepSY-like"/>
</dbReference>
<dbReference type="SUPFAM" id="SSF160574">
    <property type="entry name" value="BT0923-like"/>
    <property type="match status" value="1"/>
</dbReference>
<dbReference type="RefSeq" id="WP_141412447.1">
    <property type="nucleotide sequence ID" value="NZ_AP019735.1"/>
</dbReference>
<organism evidence="4 5">
    <name type="scientific">Alistipes communis</name>
    <dbReference type="NCBI Taxonomy" id="2585118"/>
    <lineage>
        <taxon>Bacteria</taxon>
        <taxon>Pseudomonadati</taxon>
        <taxon>Bacteroidota</taxon>
        <taxon>Bacteroidia</taxon>
        <taxon>Bacteroidales</taxon>
        <taxon>Rikenellaceae</taxon>
        <taxon>Alistipes</taxon>
    </lineage>
</organism>
<dbReference type="GeneID" id="78341827"/>
<dbReference type="OrthoDB" id="710080at2"/>
<evidence type="ECO:0000256" key="1">
    <source>
        <dbReference type="SAM" id="MobiDB-lite"/>
    </source>
</evidence>
<feature type="domain" description="Putative beta-lactamase-inhibitor-like PepSY-like" evidence="3">
    <location>
        <begin position="82"/>
        <end position="156"/>
    </location>
</feature>
<keyword evidence="2" id="KW-0732">Signal</keyword>
<feature type="region of interest" description="Disordered" evidence="1">
    <location>
        <begin position="163"/>
        <end position="184"/>
    </location>
</feature>
<dbReference type="AlphaFoldDB" id="A0A4Y1WUB8"/>
<dbReference type="Pfam" id="PF11396">
    <property type="entry name" value="PepSY_like"/>
    <property type="match status" value="1"/>
</dbReference>
<dbReference type="EMBL" id="AP019735">
    <property type="protein sequence ID" value="BBL03796.1"/>
    <property type="molecule type" value="Genomic_DNA"/>
</dbReference>
<accession>A0A4Y1WUB8</accession>
<dbReference type="Gene3D" id="3.40.1420.30">
    <property type="match status" value="1"/>
</dbReference>
<dbReference type="SMR" id="A0A4Y1WUB8"/>
<evidence type="ECO:0000313" key="4">
    <source>
        <dbReference type="EMBL" id="BBL03796.1"/>
    </source>
</evidence>
<reference evidence="5" key="1">
    <citation type="submission" date="2019-06" db="EMBL/GenBank/DDBJ databases">
        <title>Alistipes onderdonkii subsp. vulgaris subsp. nov., Alistipes dispar sp. nov. and Alistipes communis sp. nov., isolated from human faeces, and creation of Alistipes onderdonkii subsp. onderdonkii subsp. nov.</title>
        <authorList>
            <person name="Sakamoto M."/>
            <person name="Ikeyama N."/>
            <person name="Ogata Y."/>
            <person name="Suda W."/>
            <person name="Iino T."/>
            <person name="Hattori M."/>
            <person name="Ohkuma M."/>
        </authorList>
    </citation>
    <scope>NUCLEOTIDE SEQUENCE [LARGE SCALE GENOMIC DNA]</scope>
    <source>
        <strain evidence="5">5CBH24</strain>
    </source>
</reference>
<protein>
    <recommendedName>
        <fullName evidence="3">Putative beta-lactamase-inhibitor-like PepSY-like domain-containing protein</fullName>
    </recommendedName>
</protein>
<keyword evidence="5" id="KW-1185">Reference proteome</keyword>